<dbReference type="EMBL" id="CALSGD010001509">
    <property type="protein sequence ID" value="CAH6885118.1"/>
    <property type="molecule type" value="Genomic_DNA"/>
</dbReference>
<reference evidence="1" key="1">
    <citation type="submission" date="2022-06" db="EMBL/GenBank/DDBJ databases">
        <authorList>
            <person name="Andreotti S."/>
            <person name="Wyler E."/>
        </authorList>
    </citation>
    <scope>NUCLEOTIDE SEQUENCE</scope>
</reference>
<accession>A0AAU9ZWK1</accession>
<dbReference type="Proteomes" id="UP001152836">
    <property type="component" value="Unassembled WGS sequence"/>
</dbReference>
<dbReference type="AlphaFoldDB" id="A0AAU9ZWK1"/>
<name>A0AAU9ZWK1_PHORO</name>
<proteinExistence type="predicted"/>
<organism evidence="1 2">
    <name type="scientific">Phodopus roborovskii</name>
    <name type="common">Roborovski's desert hamster</name>
    <name type="synonym">Cricetulus roborovskii</name>
    <dbReference type="NCBI Taxonomy" id="109678"/>
    <lineage>
        <taxon>Eukaryota</taxon>
        <taxon>Metazoa</taxon>
        <taxon>Chordata</taxon>
        <taxon>Craniata</taxon>
        <taxon>Vertebrata</taxon>
        <taxon>Euteleostomi</taxon>
        <taxon>Mammalia</taxon>
        <taxon>Eutheria</taxon>
        <taxon>Euarchontoglires</taxon>
        <taxon>Glires</taxon>
        <taxon>Rodentia</taxon>
        <taxon>Myomorpha</taxon>
        <taxon>Muroidea</taxon>
        <taxon>Cricetidae</taxon>
        <taxon>Cricetinae</taxon>
        <taxon>Phodopus</taxon>
    </lineage>
</organism>
<keyword evidence="2" id="KW-1185">Reference proteome</keyword>
<gene>
    <name evidence="1" type="primary">LOC498836</name>
    <name evidence="1" type="ORF">PHOROB_LOCUS12476</name>
</gene>
<evidence type="ECO:0000313" key="1">
    <source>
        <dbReference type="EMBL" id="CAH6885118.1"/>
    </source>
</evidence>
<comment type="caution">
    <text evidence="1">The sequence shown here is derived from an EMBL/GenBank/DDBJ whole genome shotgun (WGS) entry which is preliminary data.</text>
</comment>
<evidence type="ECO:0000313" key="2">
    <source>
        <dbReference type="Proteomes" id="UP001152836"/>
    </source>
</evidence>
<sequence>MDSHRLLDDQPIFDLLPDLLMGVGIGHFVGLIGVQPDCLFTTAEDLEASLFCSLSILIAADTAVKRMSQVSAQIRCPLHIRLLFLALVTEVTRFPQVLCVVNFSSCDIQEGFSS</sequence>
<protein>
    <submittedName>
        <fullName evidence="1">LOC498836 protein</fullName>
    </submittedName>
</protein>